<dbReference type="PANTHER" id="PTHR11122">
    <property type="entry name" value="APOSPORY-ASSOCIATED PROTEIN C-RELATED"/>
    <property type="match status" value="1"/>
</dbReference>
<dbReference type="InterPro" id="IPR014718">
    <property type="entry name" value="GH-type_carb-bd"/>
</dbReference>
<dbReference type="GO" id="GO:0005975">
    <property type="term" value="P:carbohydrate metabolic process"/>
    <property type="evidence" value="ECO:0007669"/>
    <property type="project" value="InterPro"/>
</dbReference>
<evidence type="ECO:0000256" key="6">
    <source>
        <dbReference type="ARBA" id="ARBA00045743"/>
    </source>
</evidence>
<dbReference type="Gene3D" id="2.70.98.10">
    <property type="match status" value="1"/>
</dbReference>
<dbReference type="OrthoDB" id="1659429at2759"/>
<dbReference type="Proteomes" id="UP001152798">
    <property type="component" value="Chromosome 7"/>
</dbReference>
<dbReference type="GO" id="GO:0047938">
    <property type="term" value="F:glucose-6-phosphate 1-epimerase activity"/>
    <property type="evidence" value="ECO:0007669"/>
    <property type="project" value="UniProtKB-UniRule"/>
</dbReference>
<gene>
    <name evidence="8" type="ORF">NEZAVI_LOCUS14922</name>
</gene>
<dbReference type="InterPro" id="IPR025532">
    <property type="entry name" value="G6P_1-epimerase"/>
</dbReference>
<dbReference type="SUPFAM" id="SSF74650">
    <property type="entry name" value="Galactose mutarotase-like"/>
    <property type="match status" value="1"/>
</dbReference>
<dbReference type="AlphaFoldDB" id="A0A9P0MW07"/>
<evidence type="ECO:0000256" key="3">
    <source>
        <dbReference type="ARBA" id="ARBA00004947"/>
    </source>
</evidence>
<dbReference type="PIRSF" id="PIRSF016020">
    <property type="entry name" value="PHexose_mutarotase"/>
    <property type="match status" value="1"/>
</dbReference>
<evidence type="ECO:0000256" key="2">
    <source>
        <dbReference type="ARBA" id="ARBA00001712"/>
    </source>
</evidence>
<dbReference type="InterPro" id="IPR008183">
    <property type="entry name" value="Aldose_1/G6P_1-epimerase"/>
</dbReference>
<evidence type="ECO:0000256" key="7">
    <source>
        <dbReference type="PIRNR" id="PIRNR016020"/>
    </source>
</evidence>
<keyword evidence="9" id="KW-1185">Reference proteome</keyword>
<dbReference type="InterPro" id="IPR011013">
    <property type="entry name" value="Gal_mutarotase_sf_dom"/>
</dbReference>
<comment type="function">
    <text evidence="6">Mutarotase that catalyzes the interconversion of beta-D-galactose and alpha-D-galactose during galactose metabolism. Beta-D-galactose is metabolized in the liver into glucose 1-phosphate, the primary metabolic fuel, by the action of four enzymes that constitute the Leloir pathway: GALM, GALK1 (galactokinase), GALT (galactose-1-phosphate uridylyltransferase) and GALE (UDP-galactose-4'-epimerase). Involved in the maintenance of the equilibrium between the beta- and alpha-anomers of galactose, therefore ensuring a sufficient supply of the alpha-anomer for GALK1. Also active on D-glucose although shows a preference for galactose over glucose.</text>
</comment>
<dbReference type="Pfam" id="PF01263">
    <property type="entry name" value="Aldose_epim"/>
    <property type="match status" value="1"/>
</dbReference>
<comment type="pathway">
    <text evidence="3">Carbohydrate metabolism; galactose metabolism.</text>
</comment>
<dbReference type="PANTHER" id="PTHR11122:SF13">
    <property type="entry name" value="GLUCOSE-6-PHOSPHATE 1-EPIMERASE"/>
    <property type="match status" value="1"/>
</dbReference>
<protein>
    <recommendedName>
        <fullName evidence="7">glucose-6-phosphate 1-epimerase</fullName>
        <ecNumber evidence="7">5.1.3.15</ecNumber>
    </recommendedName>
</protein>
<dbReference type="GO" id="GO:0030246">
    <property type="term" value="F:carbohydrate binding"/>
    <property type="evidence" value="ECO:0007669"/>
    <property type="project" value="UniProtKB-UniRule"/>
</dbReference>
<sequence length="302" mass="34541">MEKAELGVVTSSEVVVLNRGNSTTCTVNLHGATIVSWKVFNIEQLFVSTESRFDNLFPIRGGISIIYTQFGFDNIFMPNNGFARTSHWSVEEHPTVIRDGDVKAVFVLKSDLVMRENYWPFDFVLKFIVVLQEQSLNLKLSIYNGERDMPVKCNIAFMNYLRLTRSENCAISGLKDFNCLDRISKKIVCETRDSFNVDHWIDNVYHMAGRDIHLSNSVLPFSMKISRWNLPDVGFWNPWTDAVHLATCLCEEEVKQMIVVVNGSILSPCVVPPLSWYSVNQLMEAIYDREIYSDRSASLSIL</sequence>
<accession>A0A9P0MW07</accession>
<organism evidence="8 9">
    <name type="scientific">Nezara viridula</name>
    <name type="common">Southern green stink bug</name>
    <name type="synonym">Cimex viridulus</name>
    <dbReference type="NCBI Taxonomy" id="85310"/>
    <lineage>
        <taxon>Eukaryota</taxon>
        <taxon>Metazoa</taxon>
        <taxon>Ecdysozoa</taxon>
        <taxon>Arthropoda</taxon>
        <taxon>Hexapoda</taxon>
        <taxon>Insecta</taxon>
        <taxon>Pterygota</taxon>
        <taxon>Neoptera</taxon>
        <taxon>Paraneoptera</taxon>
        <taxon>Hemiptera</taxon>
        <taxon>Heteroptera</taxon>
        <taxon>Panheteroptera</taxon>
        <taxon>Pentatomomorpha</taxon>
        <taxon>Pentatomoidea</taxon>
        <taxon>Pentatomidae</taxon>
        <taxon>Pentatominae</taxon>
        <taxon>Nezara</taxon>
    </lineage>
</organism>
<evidence type="ECO:0000256" key="1">
    <source>
        <dbReference type="ARBA" id="ARBA00001096"/>
    </source>
</evidence>
<reference evidence="8" key="1">
    <citation type="submission" date="2022-01" db="EMBL/GenBank/DDBJ databases">
        <authorList>
            <person name="King R."/>
        </authorList>
    </citation>
    <scope>NUCLEOTIDE SEQUENCE</scope>
</reference>
<proteinExistence type="inferred from homology"/>
<comment type="catalytic activity">
    <reaction evidence="1">
        <text>alpha-D-glucose 6-phosphate = beta-D-glucose 6-phosphate</text>
        <dbReference type="Rhea" id="RHEA:16249"/>
        <dbReference type="ChEBI" id="CHEBI:58225"/>
        <dbReference type="ChEBI" id="CHEBI:58247"/>
        <dbReference type="EC" id="5.1.3.15"/>
    </reaction>
</comment>
<dbReference type="GO" id="GO:0004034">
    <property type="term" value="F:aldose 1-epimerase activity"/>
    <property type="evidence" value="ECO:0007669"/>
    <property type="project" value="UniProtKB-EC"/>
</dbReference>
<keyword evidence="5 7" id="KW-0413">Isomerase</keyword>
<dbReference type="GO" id="GO:0005737">
    <property type="term" value="C:cytoplasm"/>
    <property type="evidence" value="ECO:0007669"/>
    <property type="project" value="TreeGrafter"/>
</dbReference>
<dbReference type="EC" id="5.1.3.15" evidence="7"/>
<comment type="similarity">
    <text evidence="4 7">Belongs to the glucose-6-phosphate 1-epimerase family.</text>
</comment>
<dbReference type="EMBL" id="OV725083">
    <property type="protein sequence ID" value="CAH1407124.1"/>
    <property type="molecule type" value="Genomic_DNA"/>
</dbReference>
<comment type="catalytic activity">
    <reaction evidence="2">
        <text>alpha-D-galactose = beta-D-galactose</text>
        <dbReference type="Rhea" id="RHEA:28675"/>
        <dbReference type="ChEBI" id="CHEBI:27667"/>
        <dbReference type="ChEBI" id="CHEBI:28061"/>
        <dbReference type="EC" id="5.1.3.3"/>
    </reaction>
    <physiologicalReaction direction="right-to-left" evidence="2">
        <dbReference type="Rhea" id="RHEA:28677"/>
    </physiologicalReaction>
</comment>
<name>A0A9P0MW07_NEZVI</name>
<evidence type="ECO:0000313" key="9">
    <source>
        <dbReference type="Proteomes" id="UP001152798"/>
    </source>
</evidence>
<evidence type="ECO:0000256" key="4">
    <source>
        <dbReference type="ARBA" id="ARBA00005866"/>
    </source>
</evidence>
<evidence type="ECO:0000313" key="8">
    <source>
        <dbReference type="EMBL" id="CAH1407124.1"/>
    </source>
</evidence>
<evidence type="ECO:0000256" key="5">
    <source>
        <dbReference type="ARBA" id="ARBA00023235"/>
    </source>
</evidence>